<dbReference type="RefSeq" id="WP_380140083.1">
    <property type="nucleotide sequence ID" value="NZ_JBHLUI010000012.1"/>
</dbReference>
<evidence type="ECO:0000256" key="2">
    <source>
        <dbReference type="ARBA" id="ARBA00005003"/>
    </source>
</evidence>
<reference evidence="13 14" key="1">
    <citation type="submission" date="2024-09" db="EMBL/GenBank/DDBJ databases">
        <authorList>
            <person name="Sun Q."/>
            <person name="Mori K."/>
        </authorList>
    </citation>
    <scope>NUCLEOTIDE SEQUENCE [LARGE SCALE GENOMIC DNA]</scope>
    <source>
        <strain evidence="13 14">TISTR 1856</strain>
    </source>
</reference>
<dbReference type="NCBIfam" id="TIGR01137">
    <property type="entry name" value="cysta_beta"/>
    <property type="match status" value="1"/>
</dbReference>
<evidence type="ECO:0000256" key="9">
    <source>
        <dbReference type="ARBA" id="ARBA00047490"/>
    </source>
</evidence>
<evidence type="ECO:0000256" key="4">
    <source>
        <dbReference type="ARBA" id="ARBA00012041"/>
    </source>
</evidence>
<keyword evidence="14" id="KW-1185">Reference proteome</keyword>
<proteinExistence type="inferred from homology"/>
<dbReference type="Pfam" id="PF00291">
    <property type="entry name" value="PALP"/>
    <property type="match status" value="1"/>
</dbReference>
<evidence type="ECO:0000256" key="1">
    <source>
        <dbReference type="ARBA" id="ARBA00001933"/>
    </source>
</evidence>
<dbReference type="PANTHER" id="PTHR10314">
    <property type="entry name" value="CYSTATHIONINE BETA-SYNTHASE"/>
    <property type="match status" value="1"/>
</dbReference>
<dbReference type="InterPro" id="IPR005857">
    <property type="entry name" value="Cysta_beta_synth"/>
</dbReference>
<dbReference type="InterPro" id="IPR000644">
    <property type="entry name" value="CBS_dom"/>
</dbReference>
<evidence type="ECO:0000256" key="6">
    <source>
        <dbReference type="ARBA" id="ARBA00023122"/>
    </source>
</evidence>
<gene>
    <name evidence="13" type="ORF">ACFFVI_01785</name>
</gene>
<dbReference type="InterPro" id="IPR036052">
    <property type="entry name" value="TrpB-like_PALP_sf"/>
</dbReference>
<dbReference type="InterPro" id="IPR046342">
    <property type="entry name" value="CBS_dom_sf"/>
</dbReference>
<dbReference type="CDD" id="cd04608">
    <property type="entry name" value="CBS_pair_CBS"/>
    <property type="match status" value="1"/>
</dbReference>
<evidence type="ECO:0000256" key="7">
    <source>
        <dbReference type="ARBA" id="ARBA00023239"/>
    </source>
</evidence>
<dbReference type="Gene3D" id="3.10.580.10">
    <property type="entry name" value="CBS-domain"/>
    <property type="match status" value="1"/>
</dbReference>
<organism evidence="13 14">
    <name type="scientific">Kineococcus gynurae</name>
    <dbReference type="NCBI Taxonomy" id="452979"/>
    <lineage>
        <taxon>Bacteria</taxon>
        <taxon>Bacillati</taxon>
        <taxon>Actinomycetota</taxon>
        <taxon>Actinomycetes</taxon>
        <taxon>Kineosporiales</taxon>
        <taxon>Kineosporiaceae</taxon>
        <taxon>Kineococcus</taxon>
    </lineage>
</organism>
<dbReference type="EC" id="4.2.1.22" evidence="4 10"/>
<dbReference type="InterPro" id="IPR050214">
    <property type="entry name" value="Cys_Synth/Cystath_Beta-Synth"/>
</dbReference>
<comment type="cofactor">
    <cofactor evidence="1">
        <name>pyridoxal 5'-phosphate</name>
        <dbReference type="ChEBI" id="CHEBI:597326"/>
    </cofactor>
</comment>
<comment type="caution">
    <text evidence="13">The sequence shown here is derived from an EMBL/GenBank/DDBJ whole genome shotgun (WGS) entry which is preliminary data.</text>
</comment>
<evidence type="ECO:0000256" key="5">
    <source>
        <dbReference type="ARBA" id="ARBA00022898"/>
    </source>
</evidence>
<keyword evidence="5" id="KW-0663">Pyridoxal phosphate</keyword>
<dbReference type="InterPro" id="IPR046353">
    <property type="entry name" value="CBS_C"/>
</dbReference>
<dbReference type="EMBL" id="JBHMDM010000001">
    <property type="protein sequence ID" value="MFB9375689.1"/>
    <property type="molecule type" value="Genomic_DNA"/>
</dbReference>
<dbReference type="Gene3D" id="3.40.50.1100">
    <property type="match status" value="2"/>
</dbReference>
<dbReference type="PROSITE" id="PS51371">
    <property type="entry name" value="CBS"/>
    <property type="match status" value="1"/>
</dbReference>
<evidence type="ECO:0000259" key="12">
    <source>
        <dbReference type="PROSITE" id="PS51371"/>
    </source>
</evidence>
<evidence type="ECO:0000256" key="10">
    <source>
        <dbReference type="NCBIfam" id="TIGR01137"/>
    </source>
</evidence>
<evidence type="ECO:0000256" key="8">
    <source>
        <dbReference type="ARBA" id="ARBA00026192"/>
    </source>
</evidence>
<dbReference type="Pfam" id="PF00571">
    <property type="entry name" value="CBS"/>
    <property type="match status" value="2"/>
</dbReference>
<dbReference type="SUPFAM" id="SSF53686">
    <property type="entry name" value="Tryptophan synthase beta subunit-like PLP-dependent enzymes"/>
    <property type="match status" value="1"/>
</dbReference>
<dbReference type="InterPro" id="IPR001216">
    <property type="entry name" value="P-phosphate_BS"/>
</dbReference>
<evidence type="ECO:0000313" key="13">
    <source>
        <dbReference type="EMBL" id="MFB9375689.1"/>
    </source>
</evidence>
<accession>A0ABV5LNR3</accession>
<evidence type="ECO:0000256" key="11">
    <source>
        <dbReference type="PROSITE-ProRule" id="PRU00703"/>
    </source>
</evidence>
<dbReference type="InterPro" id="IPR001926">
    <property type="entry name" value="TrpB-like_PALP"/>
</dbReference>
<dbReference type="Proteomes" id="UP001589748">
    <property type="component" value="Unassembled WGS sequence"/>
</dbReference>
<evidence type="ECO:0000313" key="14">
    <source>
        <dbReference type="Proteomes" id="UP001589748"/>
    </source>
</evidence>
<dbReference type="GO" id="GO:0004122">
    <property type="term" value="F:cystathionine beta-synthase activity"/>
    <property type="evidence" value="ECO:0007669"/>
    <property type="project" value="UniProtKB-EC"/>
</dbReference>
<comment type="pathway">
    <text evidence="2">Amino-acid biosynthesis; L-cysteine biosynthesis; L-cysteine from L-homocysteine and L-serine: step 1/2.</text>
</comment>
<dbReference type="PROSITE" id="PS00901">
    <property type="entry name" value="CYS_SYNTHASE"/>
    <property type="match status" value="1"/>
</dbReference>
<evidence type="ECO:0000256" key="3">
    <source>
        <dbReference type="ARBA" id="ARBA00007103"/>
    </source>
</evidence>
<dbReference type="CDD" id="cd01561">
    <property type="entry name" value="CBS_like"/>
    <property type="match status" value="1"/>
</dbReference>
<comment type="similarity">
    <text evidence="3">Belongs to the cysteine synthase/cystathionine beta-synthase family.</text>
</comment>
<dbReference type="SMART" id="SM00116">
    <property type="entry name" value="CBS"/>
    <property type="match status" value="2"/>
</dbReference>
<sequence length="455" mass="47461">MRYAESVVDLVGGTPLVKLSKVTAGLSCTVLAKVEYLNPGGSVKDRIALKMVEAAEAEGALKPGGTIVEPTSGNTGVGLALVAQQRGYKCVFVCPDKVGADKRNVLKAYGAEVVVCPTAVPPEDPQSYYQVSDRLVREIEGAWKPNQYANVNGPASHYESTGPEVWADTEGRVTHFVAGVGTGGTITGTGRYLKEQGPVTVIGADPEGSVYSGGTGRPYLVEGVGEDFWPSAYDPSIPDEIVAVSDADSFQMTRRLAREEGLLVGGSCGMAVVAALRVAERLGPDDVVVVLLPDSGRGYLGKIFNDEWMASYGFLPATEGGTVGQVLAAKTDGLPALVHTHPTETVHDVIEIMREYGVSQLPVVGAEPPVMAGEIAGAVTERELLDAVFTGRAGMADPIAAHMGPALPLLGAGQSVTEARCALERGDAAVVVDDGKPVGVITRHDLLAFLAVNSH</sequence>
<comment type="catalytic activity">
    <reaction evidence="9">
        <text>L-homocysteine + L-serine = L,L-cystathionine + H2O</text>
        <dbReference type="Rhea" id="RHEA:10112"/>
        <dbReference type="ChEBI" id="CHEBI:15377"/>
        <dbReference type="ChEBI" id="CHEBI:33384"/>
        <dbReference type="ChEBI" id="CHEBI:58161"/>
        <dbReference type="ChEBI" id="CHEBI:58199"/>
        <dbReference type="EC" id="4.2.1.22"/>
    </reaction>
</comment>
<protein>
    <recommendedName>
        <fullName evidence="8 10">Cystathionine beta-synthase</fullName>
        <ecNumber evidence="4 10">4.2.1.22</ecNumber>
    </recommendedName>
</protein>
<keyword evidence="6 11" id="KW-0129">CBS domain</keyword>
<feature type="domain" description="CBS" evidence="12">
    <location>
        <begin position="333"/>
        <end position="394"/>
    </location>
</feature>
<keyword evidence="7 13" id="KW-0456">Lyase</keyword>
<name>A0ABV5LNR3_9ACTN</name>
<dbReference type="SUPFAM" id="SSF54631">
    <property type="entry name" value="CBS-domain pair"/>
    <property type="match status" value="1"/>
</dbReference>